<name>C9LMG4_9FIRM</name>
<comment type="catalytic activity">
    <reaction evidence="8">
        <text>5-phospho-beta-D-ribosylamine + L-glutamate + diphosphate = 5-phospho-alpha-D-ribose 1-diphosphate + L-glutamine + H2O</text>
        <dbReference type="Rhea" id="RHEA:14905"/>
        <dbReference type="ChEBI" id="CHEBI:15377"/>
        <dbReference type="ChEBI" id="CHEBI:29985"/>
        <dbReference type="ChEBI" id="CHEBI:33019"/>
        <dbReference type="ChEBI" id="CHEBI:58017"/>
        <dbReference type="ChEBI" id="CHEBI:58359"/>
        <dbReference type="ChEBI" id="CHEBI:58681"/>
        <dbReference type="EC" id="2.4.2.14"/>
    </reaction>
</comment>
<dbReference type="Pfam" id="PF13537">
    <property type="entry name" value="GATase_7"/>
    <property type="match status" value="1"/>
</dbReference>
<comment type="cofactor">
    <cofactor evidence="9">
        <name>Mg(2+)</name>
        <dbReference type="ChEBI" id="CHEBI:18420"/>
    </cofactor>
    <text evidence="9">Binds 1 Mg(2+) ion per subunit.</text>
</comment>
<dbReference type="InterPro" id="IPR017932">
    <property type="entry name" value="GATase_2_dom"/>
</dbReference>
<dbReference type="HOGENOM" id="CLU_022389_4_0_9"/>
<feature type="binding site" evidence="10">
    <location>
        <position position="239"/>
    </location>
    <ligand>
        <name>[4Fe-4S] cluster</name>
        <dbReference type="ChEBI" id="CHEBI:49883"/>
    </ligand>
</feature>
<feature type="binding site" evidence="10">
    <location>
        <position position="389"/>
    </location>
    <ligand>
        <name>[4Fe-4S] cluster</name>
        <dbReference type="ChEBI" id="CHEBI:49883"/>
    </ligand>
</feature>
<evidence type="ECO:0000256" key="8">
    <source>
        <dbReference type="PIRNR" id="PIRNR000485"/>
    </source>
</evidence>
<evidence type="ECO:0000256" key="3">
    <source>
        <dbReference type="ARBA" id="ARBA00011941"/>
    </source>
</evidence>
<feature type="binding site" evidence="10">
    <location>
        <position position="472"/>
    </location>
    <ligand>
        <name>[4Fe-4S] cluster</name>
        <dbReference type="ChEBI" id="CHEBI:49883"/>
    </ligand>
</feature>
<dbReference type="InterPro" id="IPR029057">
    <property type="entry name" value="PRTase-like"/>
</dbReference>
<accession>C9LMG4</accession>
<dbReference type="GO" id="GO:0051536">
    <property type="term" value="F:iron-sulfur cluster binding"/>
    <property type="evidence" value="ECO:0007669"/>
    <property type="project" value="UniProtKB-KW"/>
</dbReference>
<keyword evidence="10" id="KW-0408">Iron</keyword>
<keyword evidence="10" id="KW-0411">Iron-sulfur</keyword>
<dbReference type="PIRSF" id="PIRSF000485">
    <property type="entry name" value="Amd_phspho_trans"/>
    <property type="match status" value="1"/>
</dbReference>
<feature type="binding site" evidence="9">
    <location>
        <position position="352"/>
    </location>
    <ligand>
        <name>Mg(2+)</name>
        <dbReference type="ChEBI" id="CHEBI:18420"/>
    </ligand>
</feature>
<dbReference type="Pfam" id="PF00156">
    <property type="entry name" value="Pribosyltran"/>
    <property type="match status" value="1"/>
</dbReference>
<evidence type="ECO:0000256" key="9">
    <source>
        <dbReference type="PIRSR" id="PIRSR000485-2"/>
    </source>
</evidence>
<evidence type="ECO:0000256" key="5">
    <source>
        <dbReference type="ARBA" id="ARBA00022679"/>
    </source>
</evidence>
<dbReference type="InterPro" id="IPR000836">
    <property type="entry name" value="PRTase_dom"/>
</dbReference>
<dbReference type="GO" id="GO:0004044">
    <property type="term" value="F:amidophosphoribosyltransferase activity"/>
    <property type="evidence" value="ECO:0007669"/>
    <property type="project" value="UniProtKB-EC"/>
</dbReference>
<comment type="pathway">
    <text evidence="1 8">Purine metabolism; IMP biosynthesis via de novo pathway; N(1)-(5-phospho-D-ribosyl)glycinamide from 5-phospho-alpha-D-ribose 1-diphosphate: step 1/2.</text>
</comment>
<dbReference type="EMBL" id="ACIM02000001">
    <property type="protein sequence ID" value="EEW96750.1"/>
    <property type="molecule type" value="Genomic_DNA"/>
</dbReference>
<evidence type="ECO:0000259" key="11">
    <source>
        <dbReference type="PROSITE" id="PS51278"/>
    </source>
</evidence>
<dbReference type="PROSITE" id="PS51278">
    <property type="entry name" value="GATASE_TYPE_2"/>
    <property type="match status" value="1"/>
</dbReference>
<keyword evidence="13" id="KW-1185">Reference proteome</keyword>
<organism evidence="12 13">
    <name type="scientific">Dialister invisus DSM 15470</name>
    <dbReference type="NCBI Taxonomy" id="592028"/>
    <lineage>
        <taxon>Bacteria</taxon>
        <taxon>Bacillati</taxon>
        <taxon>Bacillota</taxon>
        <taxon>Negativicutes</taxon>
        <taxon>Veillonellales</taxon>
        <taxon>Veillonellaceae</taxon>
        <taxon>Dialister</taxon>
    </lineage>
</organism>
<dbReference type="GO" id="GO:0046872">
    <property type="term" value="F:metal ion binding"/>
    <property type="evidence" value="ECO:0007669"/>
    <property type="project" value="UniProtKB-KW"/>
</dbReference>
<evidence type="ECO:0000256" key="6">
    <source>
        <dbReference type="ARBA" id="ARBA00022755"/>
    </source>
</evidence>
<keyword evidence="6 8" id="KW-0658">Purine biosynthesis</keyword>
<comment type="caution">
    <text evidence="12">The sequence shown here is derived from an EMBL/GenBank/DDBJ whole genome shotgun (WGS) entry which is preliminary data.</text>
</comment>
<dbReference type="GO" id="GO:0006189">
    <property type="term" value="P:'de novo' IMP biosynthetic process"/>
    <property type="evidence" value="ECO:0007669"/>
    <property type="project" value="UniProtKB-UniPathway"/>
</dbReference>
<keyword evidence="7" id="KW-0315">Glutamine amidotransferase</keyword>
<evidence type="ECO:0000256" key="2">
    <source>
        <dbReference type="ARBA" id="ARBA00010138"/>
    </source>
</evidence>
<dbReference type="SUPFAM" id="SSF56235">
    <property type="entry name" value="N-terminal nucleophile aminohydrolases (Ntn hydrolases)"/>
    <property type="match status" value="1"/>
</dbReference>
<evidence type="ECO:0000313" key="13">
    <source>
        <dbReference type="Proteomes" id="UP000004736"/>
    </source>
</evidence>
<comment type="similarity">
    <text evidence="2 8">In the C-terminal section; belongs to the purine/pyrimidine phosphoribosyltransferase family.</text>
</comment>
<feature type="binding site" evidence="10">
    <location>
        <position position="469"/>
    </location>
    <ligand>
        <name>[4Fe-4S] cluster</name>
        <dbReference type="ChEBI" id="CHEBI:49883"/>
    </ligand>
</feature>
<dbReference type="InterPro" id="IPR005854">
    <property type="entry name" value="PurF"/>
</dbReference>
<dbReference type="UniPathway" id="UPA00074">
    <property type="reaction ID" value="UER00124"/>
</dbReference>
<keyword evidence="5 8" id="KW-0808">Transferase</keyword>
<gene>
    <name evidence="12" type="ORF">GCWU000321_00717</name>
</gene>
<dbReference type="Gene3D" id="3.40.50.2020">
    <property type="match status" value="1"/>
</dbReference>
<comment type="cofactor">
    <cofactor evidence="10">
        <name>[4Fe-4S] cluster</name>
        <dbReference type="ChEBI" id="CHEBI:49883"/>
    </cofactor>
    <text evidence="10">Binds 1 [4Fe-4S] cluster per subunit.</text>
</comment>
<keyword evidence="9" id="KW-0460">Magnesium</keyword>
<reference evidence="12" key="1">
    <citation type="submission" date="2009-09" db="EMBL/GenBank/DDBJ databases">
        <authorList>
            <person name="Weinstock G."/>
            <person name="Sodergren E."/>
            <person name="Clifton S."/>
            <person name="Fulton L."/>
            <person name="Fulton B."/>
            <person name="Courtney L."/>
            <person name="Fronick C."/>
            <person name="Harrison M."/>
            <person name="Strong C."/>
            <person name="Farmer C."/>
            <person name="Delahaunty K."/>
            <person name="Markovic C."/>
            <person name="Hall O."/>
            <person name="Minx P."/>
            <person name="Tomlinson C."/>
            <person name="Mitreva M."/>
            <person name="Nelson J."/>
            <person name="Hou S."/>
            <person name="Wollam A."/>
            <person name="Pepin K.H."/>
            <person name="Johnson M."/>
            <person name="Bhonagiri V."/>
            <person name="Nash W.E."/>
            <person name="Warren W."/>
            <person name="Chinwalla A."/>
            <person name="Mardis E.R."/>
            <person name="Wilson R.K."/>
        </authorList>
    </citation>
    <scope>NUCLEOTIDE SEQUENCE [LARGE SCALE GENOMIC DNA]</scope>
    <source>
        <strain evidence="12">DSM 15470</strain>
    </source>
</reference>
<dbReference type="STRING" id="592028.GCWU000321_00717"/>
<evidence type="ECO:0000256" key="10">
    <source>
        <dbReference type="PIRSR" id="PIRSR000485-3"/>
    </source>
</evidence>
<dbReference type="EC" id="2.4.2.14" evidence="3 8"/>
<feature type="domain" description="Glutamine amidotransferase type-2" evidence="11">
    <location>
        <begin position="8"/>
        <end position="224"/>
    </location>
</feature>
<evidence type="ECO:0000256" key="7">
    <source>
        <dbReference type="ARBA" id="ARBA00022962"/>
    </source>
</evidence>
<evidence type="ECO:0000256" key="4">
    <source>
        <dbReference type="ARBA" id="ARBA00022676"/>
    </source>
</evidence>
<evidence type="ECO:0000256" key="1">
    <source>
        <dbReference type="ARBA" id="ARBA00005209"/>
    </source>
</evidence>
<dbReference type="CDD" id="cd06223">
    <property type="entry name" value="PRTases_typeI"/>
    <property type="match status" value="1"/>
</dbReference>
<dbReference type="SUPFAM" id="SSF53271">
    <property type="entry name" value="PRTase-like"/>
    <property type="match status" value="1"/>
</dbReference>
<dbReference type="Proteomes" id="UP000004736">
    <property type="component" value="Unassembled WGS sequence"/>
</dbReference>
<dbReference type="GO" id="GO:0009113">
    <property type="term" value="P:purine nucleobase biosynthetic process"/>
    <property type="evidence" value="ECO:0007669"/>
    <property type="project" value="InterPro"/>
</dbReference>
<keyword evidence="9" id="KW-0479">Metal-binding</keyword>
<dbReference type="eggNOG" id="COG0034">
    <property type="taxonomic scope" value="Bacteria"/>
</dbReference>
<keyword evidence="4 8" id="KW-0328">Glycosyltransferase</keyword>
<protein>
    <recommendedName>
        <fullName evidence="3 8">Amidophosphoribosyltransferase</fullName>
        <shortName evidence="8">ATase</shortName>
        <ecNumber evidence="3 8">2.4.2.14</ecNumber>
    </recommendedName>
    <alternativeName>
        <fullName evidence="8">Glutamine phosphoribosylpyrophosphate amidotransferase</fullName>
    </alternativeName>
</protein>
<dbReference type="PANTHER" id="PTHR11907">
    <property type="entry name" value="AMIDOPHOSPHORIBOSYLTRANSFERASE"/>
    <property type="match status" value="1"/>
</dbReference>
<dbReference type="InterPro" id="IPR029055">
    <property type="entry name" value="Ntn_hydrolases_N"/>
</dbReference>
<feature type="binding site" evidence="9">
    <location>
        <position position="353"/>
    </location>
    <ligand>
        <name>Mg(2+)</name>
        <dbReference type="ChEBI" id="CHEBI:18420"/>
    </ligand>
</feature>
<sequence length="477" mass="53620">MEKEDIMSGFFGAVLKSDCVFDVFFGTDYHSHLGTRRAGMVFYGEDGFDRSIHNIENTPFRTKFDSDIHQMRGNLGLGCISDYEAQPLIVRSHHGTYALATVSKINNMDELTEEIIQKGGTHFLEMSGGDINATELVATLINQKDNLIEGICYAQERIDGALTLLLLTPDGLYCARDRLGRTPVVIGRKEDGYCAVFESCSYLNLEYEDDRELGPGEIAVLTPEGVKTLVAPGKDMRICTFLWIYYGYPSARYEGVSVEEMRYHCGMAMAERDGFTKEDVDIVAGVPDSGIAHAMGYANRSGVPFSRPLVKYTPTWPRSFMPTIQSKRNLIAKMKLIPIHELIRGKRMVLVDDSIVRGTQLRETAEFLFESGAKEVHARAACPPILFGCKYLNFSRSNSEMELIARRVIAEEEGENVDRTVLDDYADPDSDRYHKMVEKICKRMGFTSLGYNRLDDMLDAAGIDPSKMCTYCWNGRE</sequence>
<dbReference type="AlphaFoldDB" id="C9LMG4"/>
<evidence type="ECO:0000313" key="12">
    <source>
        <dbReference type="EMBL" id="EEW96750.1"/>
    </source>
</evidence>
<proteinExistence type="inferred from homology"/>
<feature type="binding site" evidence="9">
    <location>
        <position position="289"/>
    </location>
    <ligand>
        <name>Mg(2+)</name>
        <dbReference type="ChEBI" id="CHEBI:18420"/>
    </ligand>
</feature>
<dbReference type="Gene3D" id="3.60.20.10">
    <property type="entry name" value="Glutamine Phosphoribosylpyrophosphate, subunit 1, domain 1"/>
    <property type="match status" value="1"/>
</dbReference>